<gene>
    <name evidence="3" type="ORF">BaRGS_00000243</name>
</gene>
<proteinExistence type="predicted"/>
<keyword evidence="1" id="KW-0175">Coiled coil</keyword>
<protein>
    <submittedName>
        <fullName evidence="3">Uncharacterized protein</fullName>
    </submittedName>
</protein>
<evidence type="ECO:0000313" key="3">
    <source>
        <dbReference type="EMBL" id="KAK7508677.1"/>
    </source>
</evidence>
<feature type="chain" id="PRO_5044874857" evidence="2">
    <location>
        <begin position="28"/>
        <end position="341"/>
    </location>
</feature>
<evidence type="ECO:0000256" key="1">
    <source>
        <dbReference type="SAM" id="Coils"/>
    </source>
</evidence>
<evidence type="ECO:0000256" key="2">
    <source>
        <dbReference type="SAM" id="SignalP"/>
    </source>
</evidence>
<feature type="coiled-coil region" evidence="1">
    <location>
        <begin position="262"/>
        <end position="289"/>
    </location>
</feature>
<dbReference type="EMBL" id="JACVVK020000001">
    <property type="protein sequence ID" value="KAK7508677.1"/>
    <property type="molecule type" value="Genomic_DNA"/>
</dbReference>
<dbReference type="Proteomes" id="UP001519460">
    <property type="component" value="Unassembled WGS sequence"/>
</dbReference>
<evidence type="ECO:0000313" key="4">
    <source>
        <dbReference type="Proteomes" id="UP001519460"/>
    </source>
</evidence>
<keyword evidence="4" id="KW-1185">Reference proteome</keyword>
<comment type="caution">
    <text evidence="3">The sequence shown here is derived from an EMBL/GenBank/DDBJ whole genome shotgun (WGS) entry which is preliminary data.</text>
</comment>
<accession>A0ABD0MC18</accession>
<organism evidence="3 4">
    <name type="scientific">Batillaria attramentaria</name>
    <dbReference type="NCBI Taxonomy" id="370345"/>
    <lineage>
        <taxon>Eukaryota</taxon>
        <taxon>Metazoa</taxon>
        <taxon>Spiralia</taxon>
        <taxon>Lophotrochozoa</taxon>
        <taxon>Mollusca</taxon>
        <taxon>Gastropoda</taxon>
        <taxon>Caenogastropoda</taxon>
        <taxon>Sorbeoconcha</taxon>
        <taxon>Cerithioidea</taxon>
        <taxon>Batillariidae</taxon>
        <taxon>Batillaria</taxon>
    </lineage>
</organism>
<feature type="signal peptide" evidence="2">
    <location>
        <begin position="1"/>
        <end position="27"/>
    </location>
</feature>
<sequence>MAKIPIPLSSLGCMVLSVVAMLYSASADNECSFVRSYKGEQCVYNIHLSQNDHHCKGSRRGRRHQDNRFNVDPEKIDTMQRDFSYLKDEHEQRLKELEVSVRNLLGGDKVSDLLSETVGSLELPSRTSSSSSPRQGRVDDAVLDRLQEEFAKLRKALTEKTEELFDTQLKVNESRKMYEQSQLDLYSMNQQLLDAESKVALLERERAVLKNQLKDRAYKMEVKSDRLEECETKTTEQEDQLLTLIRSENTLSESLATCELMLNESDTKLQELEGRHKELKSKHSRTREILGIRERELIDCYAVALSCRSVTSYYGWKTGLMTRTSPSVPMMRRYVIASQVH</sequence>
<dbReference type="AlphaFoldDB" id="A0ABD0MC18"/>
<reference evidence="3 4" key="1">
    <citation type="journal article" date="2023" name="Sci. Data">
        <title>Genome assembly of the Korean intertidal mud-creeper Batillaria attramentaria.</title>
        <authorList>
            <person name="Patra A.K."/>
            <person name="Ho P.T."/>
            <person name="Jun S."/>
            <person name="Lee S.J."/>
            <person name="Kim Y."/>
            <person name="Won Y.J."/>
        </authorList>
    </citation>
    <scope>NUCLEOTIDE SEQUENCE [LARGE SCALE GENOMIC DNA]</scope>
    <source>
        <strain evidence="3">Wonlab-2016</strain>
    </source>
</reference>
<feature type="coiled-coil region" evidence="1">
    <location>
        <begin position="143"/>
        <end position="212"/>
    </location>
</feature>
<keyword evidence="2" id="KW-0732">Signal</keyword>
<name>A0ABD0MC18_9CAEN</name>